<dbReference type="GO" id="GO:0006120">
    <property type="term" value="P:mitochondrial electron transport, NADH to ubiquinone"/>
    <property type="evidence" value="ECO:0007669"/>
    <property type="project" value="TreeGrafter"/>
</dbReference>
<feature type="region of interest" description="Disordered" evidence="1">
    <location>
        <begin position="48"/>
        <end position="86"/>
    </location>
</feature>
<reference evidence="2" key="1">
    <citation type="journal article" date="2023" name="Nat. Commun.">
        <title>Diploid and tetraploid genomes of Acorus and the evolution of monocots.</title>
        <authorList>
            <person name="Ma L."/>
            <person name="Liu K.W."/>
            <person name="Li Z."/>
            <person name="Hsiao Y.Y."/>
            <person name="Qi Y."/>
            <person name="Fu T."/>
            <person name="Tang G.D."/>
            <person name="Zhang D."/>
            <person name="Sun W.H."/>
            <person name="Liu D.K."/>
            <person name="Li Y."/>
            <person name="Chen G.Z."/>
            <person name="Liu X.D."/>
            <person name="Liao X.Y."/>
            <person name="Jiang Y.T."/>
            <person name="Yu X."/>
            <person name="Hao Y."/>
            <person name="Huang J."/>
            <person name="Zhao X.W."/>
            <person name="Ke S."/>
            <person name="Chen Y.Y."/>
            <person name="Wu W.L."/>
            <person name="Hsu J.L."/>
            <person name="Lin Y.F."/>
            <person name="Huang M.D."/>
            <person name="Li C.Y."/>
            <person name="Huang L."/>
            <person name="Wang Z.W."/>
            <person name="Zhao X."/>
            <person name="Zhong W.Y."/>
            <person name="Peng D.H."/>
            <person name="Ahmad S."/>
            <person name="Lan S."/>
            <person name="Zhang J.S."/>
            <person name="Tsai W.C."/>
            <person name="Van de Peer Y."/>
            <person name="Liu Z.J."/>
        </authorList>
    </citation>
    <scope>NUCLEOTIDE SEQUENCE</scope>
    <source>
        <strain evidence="2">CP</strain>
    </source>
</reference>
<comment type="caution">
    <text evidence="2">The sequence shown here is derived from an EMBL/GenBank/DDBJ whole genome shotgun (WGS) entry which is preliminary data.</text>
</comment>
<organism evidence="2 3">
    <name type="scientific">Acorus calamus</name>
    <name type="common">Sweet flag</name>
    <dbReference type="NCBI Taxonomy" id="4465"/>
    <lineage>
        <taxon>Eukaryota</taxon>
        <taxon>Viridiplantae</taxon>
        <taxon>Streptophyta</taxon>
        <taxon>Embryophyta</taxon>
        <taxon>Tracheophyta</taxon>
        <taxon>Spermatophyta</taxon>
        <taxon>Magnoliopsida</taxon>
        <taxon>Liliopsida</taxon>
        <taxon>Acoraceae</taxon>
        <taxon>Acorus</taxon>
    </lineage>
</organism>
<gene>
    <name evidence="2" type="ORF">QJS10_CPA06g01841</name>
</gene>
<keyword evidence="3" id="KW-1185">Reference proteome</keyword>
<evidence type="ECO:0000256" key="1">
    <source>
        <dbReference type="SAM" id="MobiDB-lite"/>
    </source>
</evidence>
<dbReference type="PANTHER" id="PTHR10371:SF3">
    <property type="entry name" value="NADH DEHYDROGENASE [UBIQUINONE] FLAVOPROTEIN 2, MITOCHONDRIAL"/>
    <property type="match status" value="1"/>
</dbReference>
<dbReference type="Proteomes" id="UP001180020">
    <property type="component" value="Unassembled WGS sequence"/>
</dbReference>
<accession>A0AAV9ENE8</accession>
<dbReference type="AlphaFoldDB" id="A0AAV9ENE8"/>
<name>A0AAV9ENE8_ACOCL</name>
<proteinExistence type="predicted"/>
<evidence type="ECO:0000313" key="2">
    <source>
        <dbReference type="EMBL" id="KAK1314912.1"/>
    </source>
</evidence>
<dbReference type="GO" id="GO:0003954">
    <property type="term" value="F:NADH dehydrogenase activity"/>
    <property type="evidence" value="ECO:0007669"/>
    <property type="project" value="TreeGrafter"/>
</dbReference>
<protein>
    <submittedName>
        <fullName evidence="2">Uncharacterized protein</fullName>
    </submittedName>
</protein>
<sequence>MTGCFGLVLTAVLVNEDYRLLLDGSIDRTEDVTPDRVIEIVEMLRRGETPPVGTQNKLRIRSSPEGGNTTLLGEPKPPPCRNLNAC</sequence>
<dbReference type="GO" id="GO:0005739">
    <property type="term" value="C:mitochondrion"/>
    <property type="evidence" value="ECO:0007669"/>
    <property type="project" value="GOC"/>
</dbReference>
<dbReference type="EMBL" id="JAUJYO010000006">
    <property type="protein sequence ID" value="KAK1314912.1"/>
    <property type="molecule type" value="Genomic_DNA"/>
</dbReference>
<reference evidence="2" key="2">
    <citation type="submission" date="2023-06" db="EMBL/GenBank/DDBJ databases">
        <authorList>
            <person name="Ma L."/>
            <person name="Liu K.-W."/>
            <person name="Li Z."/>
            <person name="Hsiao Y.-Y."/>
            <person name="Qi Y."/>
            <person name="Fu T."/>
            <person name="Tang G."/>
            <person name="Zhang D."/>
            <person name="Sun W.-H."/>
            <person name="Liu D.-K."/>
            <person name="Li Y."/>
            <person name="Chen G.-Z."/>
            <person name="Liu X.-D."/>
            <person name="Liao X.-Y."/>
            <person name="Jiang Y.-T."/>
            <person name="Yu X."/>
            <person name="Hao Y."/>
            <person name="Huang J."/>
            <person name="Zhao X.-W."/>
            <person name="Ke S."/>
            <person name="Chen Y.-Y."/>
            <person name="Wu W.-L."/>
            <person name="Hsu J.-L."/>
            <person name="Lin Y.-F."/>
            <person name="Huang M.-D."/>
            <person name="Li C.-Y."/>
            <person name="Huang L."/>
            <person name="Wang Z.-W."/>
            <person name="Zhao X."/>
            <person name="Zhong W.-Y."/>
            <person name="Peng D.-H."/>
            <person name="Ahmad S."/>
            <person name="Lan S."/>
            <person name="Zhang J.-S."/>
            <person name="Tsai W.-C."/>
            <person name="Van De Peer Y."/>
            <person name="Liu Z.-J."/>
        </authorList>
    </citation>
    <scope>NUCLEOTIDE SEQUENCE</scope>
    <source>
        <strain evidence="2">CP</strain>
        <tissue evidence="2">Leaves</tissue>
    </source>
</reference>
<evidence type="ECO:0000313" key="3">
    <source>
        <dbReference type="Proteomes" id="UP001180020"/>
    </source>
</evidence>
<dbReference type="PANTHER" id="PTHR10371">
    <property type="entry name" value="NADH DEHYDROGENASE UBIQUINONE FLAVOPROTEIN 2, MITOCHONDRIAL"/>
    <property type="match status" value="1"/>
</dbReference>